<dbReference type="InterPro" id="IPR012862">
    <property type="entry name" value="DUF1635"/>
</dbReference>
<dbReference type="Pfam" id="PF07795">
    <property type="entry name" value="DUF1635"/>
    <property type="match status" value="1"/>
</dbReference>
<dbReference type="EMBL" id="JAXIOK010000010">
    <property type="protein sequence ID" value="KAK4760580.1"/>
    <property type="molecule type" value="Genomic_DNA"/>
</dbReference>
<comment type="caution">
    <text evidence="1">The sequence shown here is derived from an EMBL/GenBank/DDBJ whole genome shotgun (WGS) entry which is preliminary data.</text>
</comment>
<evidence type="ECO:0000313" key="1">
    <source>
        <dbReference type="EMBL" id="KAK4760580.1"/>
    </source>
</evidence>
<dbReference type="Proteomes" id="UP001345219">
    <property type="component" value="Chromosome 5"/>
</dbReference>
<keyword evidence="2" id="KW-1185">Reference proteome</keyword>
<evidence type="ECO:0000313" key="2">
    <source>
        <dbReference type="Proteomes" id="UP001345219"/>
    </source>
</evidence>
<name>A0AAN7QBT3_9MYRT</name>
<accession>A0AAN7QBT3</accession>
<sequence length="75" mass="8816">MNARGEDSPEMDDRYREAEHGEHFLSWCHGKTIEELWNSLVCTTRELENTRLVAQEEVRKRDGQVVLLRSSSARR</sequence>
<gene>
    <name evidence="1" type="ORF">SAY87_005473</name>
</gene>
<organism evidence="1 2">
    <name type="scientific">Trapa incisa</name>
    <dbReference type="NCBI Taxonomy" id="236973"/>
    <lineage>
        <taxon>Eukaryota</taxon>
        <taxon>Viridiplantae</taxon>
        <taxon>Streptophyta</taxon>
        <taxon>Embryophyta</taxon>
        <taxon>Tracheophyta</taxon>
        <taxon>Spermatophyta</taxon>
        <taxon>Magnoliopsida</taxon>
        <taxon>eudicotyledons</taxon>
        <taxon>Gunneridae</taxon>
        <taxon>Pentapetalae</taxon>
        <taxon>rosids</taxon>
        <taxon>malvids</taxon>
        <taxon>Myrtales</taxon>
        <taxon>Lythraceae</taxon>
        <taxon>Trapa</taxon>
    </lineage>
</organism>
<proteinExistence type="predicted"/>
<reference evidence="1 2" key="1">
    <citation type="journal article" date="2023" name="Hortic Res">
        <title>Pangenome of water caltrop reveals structural variations and asymmetric subgenome divergence after allopolyploidization.</title>
        <authorList>
            <person name="Zhang X."/>
            <person name="Chen Y."/>
            <person name="Wang L."/>
            <person name="Yuan Y."/>
            <person name="Fang M."/>
            <person name="Shi L."/>
            <person name="Lu R."/>
            <person name="Comes H.P."/>
            <person name="Ma Y."/>
            <person name="Chen Y."/>
            <person name="Huang G."/>
            <person name="Zhou Y."/>
            <person name="Zheng Z."/>
            <person name="Qiu Y."/>
        </authorList>
    </citation>
    <scope>NUCLEOTIDE SEQUENCE [LARGE SCALE GENOMIC DNA]</scope>
    <source>
        <tissue evidence="1">Roots</tissue>
    </source>
</reference>
<protein>
    <submittedName>
        <fullName evidence="1">Uncharacterized protein</fullName>
    </submittedName>
</protein>
<dbReference type="AlphaFoldDB" id="A0AAN7QBT3"/>